<proteinExistence type="predicted"/>
<name>M5IPW5_9BACT</name>
<sequence length="45" mass="5118">MGPLPVIAHTLDIFVSLKIKISADFIQNKQNKSLKLLLQTCYFLN</sequence>
<dbReference type="STRING" id="1244083.CSUNSWCD_2392"/>
<protein>
    <submittedName>
        <fullName evidence="1">Uncharacterized protein</fullName>
    </submittedName>
</protein>
<evidence type="ECO:0000313" key="2">
    <source>
        <dbReference type="Proteomes" id="UP000011939"/>
    </source>
</evidence>
<accession>M5IPW5</accession>
<dbReference type="PATRIC" id="fig|1244083.3.peg.1642"/>
<dbReference type="AlphaFoldDB" id="M5IPW5"/>
<dbReference type="Proteomes" id="UP000011939">
    <property type="component" value="Unassembled WGS sequence"/>
</dbReference>
<dbReference type="EMBL" id="AMZQ01000009">
    <property type="protein sequence ID" value="EKU10896.1"/>
    <property type="molecule type" value="Genomic_DNA"/>
</dbReference>
<reference evidence="1 2" key="1">
    <citation type="journal article" date="2013" name="Genome Announc.">
        <title>Genome Sequence of Campylobacter showae UNSWCD, Isolated from a Patient with Crohn's Disease.</title>
        <authorList>
            <person name="Tay A.P."/>
            <person name="Kaakoush N.O."/>
            <person name="Deshpande N.P."/>
            <person name="Chen Z."/>
            <person name="Mitchell H."/>
            <person name="Wilkins M.R."/>
        </authorList>
    </citation>
    <scope>NUCLEOTIDE SEQUENCE [LARGE SCALE GENOMIC DNA]</scope>
    <source>
        <strain evidence="1 2">CSUNSWCD</strain>
    </source>
</reference>
<comment type="caution">
    <text evidence="1">The sequence shown here is derived from an EMBL/GenBank/DDBJ whole genome shotgun (WGS) entry which is preliminary data.</text>
</comment>
<evidence type="ECO:0000313" key="1">
    <source>
        <dbReference type="EMBL" id="EKU10896.1"/>
    </source>
</evidence>
<gene>
    <name evidence="1" type="ORF">CSUNSWCD_2392</name>
</gene>
<organism evidence="1 2">
    <name type="scientific">Campylobacter showae CSUNSWCD</name>
    <dbReference type="NCBI Taxonomy" id="1244083"/>
    <lineage>
        <taxon>Bacteria</taxon>
        <taxon>Pseudomonadati</taxon>
        <taxon>Campylobacterota</taxon>
        <taxon>Epsilonproteobacteria</taxon>
        <taxon>Campylobacterales</taxon>
        <taxon>Campylobacteraceae</taxon>
        <taxon>Campylobacter</taxon>
    </lineage>
</organism>